<evidence type="ECO:0000256" key="2">
    <source>
        <dbReference type="SAM" id="Phobius"/>
    </source>
</evidence>
<gene>
    <name evidence="5" type="ORF">FHE65_24730</name>
    <name evidence="4" type="ORF">FHE65_29170</name>
</gene>
<name>A0A5C4MGV3_9ACTN</name>
<comment type="caution">
    <text evidence="5">The sequence shown here is derived from an EMBL/GenBank/DDBJ whole genome shotgun (WGS) entry which is preliminary data.</text>
</comment>
<sequence length="140" mass="14919">MSTVPSTCDRTVVTLDTPLTRSMARHPAGRARRAPRPATPRTPSYRLTRRGRMVVFLVAMIAFGGLTVGLGTQVIATSERGEPVPSRAVTIQPGETLWDIAASANPGGDIRATVHEITELNALPDPGTIPSGTTLYVPLY</sequence>
<accession>A0A5C4MGV3</accession>
<evidence type="ECO:0000313" key="6">
    <source>
        <dbReference type="Proteomes" id="UP000306740"/>
    </source>
</evidence>
<dbReference type="AlphaFoldDB" id="A0A5C4MGV3"/>
<dbReference type="InterPro" id="IPR036779">
    <property type="entry name" value="LysM_dom_sf"/>
</dbReference>
<dbReference type="Pfam" id="PF01476">
    <property type="entry name" value="LysM"/>
    <property type="match status" value="1"/>
</dbReference>
<evidence type="ECO:0000259" key="3">
    <source>
        <dbReference type="PROSITE" id="PS51782"/>
    </source>
</evidence>
<organism evidence="5 6">
    <name type="scientific">Mumia zhuanghuii</name>
    <dbReference type="NCBI Taxonomy" id="2585211"/>
    <lineage>
        <taxon>Bacteria</taxon>
        <taxon>Bacillati</taxon>
        <taxon>Actinomycetota</taxon>
        <taxon>Actinomycetes</taxon>
        <taxon>Propionibacteriales</taxon>
        <taxon>Nocardioidaceae</taxon>
        <taxon>Mumia</taxon>
    </lineage>
</organism>
<dbReference type="InterPro" id="IPR018392">
    <property type="entry name" value="LysM"/>
</dbReference>
<proteinExistence type="predicted"/>
<dbReference type="SUPFAM" id="SSF54106">
    <property type="entry name" value="LysM domain"/>
    <property type="match status" value="1"/>
</dbReference>
<keyword evidence="2" id="KW-0472">Membrane</keyword>
<keyword evidence="2" id="KW-0812">Transmembrane</keyword>
<feature type="transmembrane region" description="Helical" evidence="2">
    <location>
        <begin position="54"/>
        <end position="76"/>
    </location>
</feature>
<evidence type="ECO:0000313" key="5">
    <source>
        <dbReference type="EMBL" id="TNC37970.1"/>
    </source>
</evidence>
<dbReference type="SMART" id="SM00257">
    <property type="entry name" value="LysM"/>
    <property type="match status" value="1"/>
</dbReference>
<feature type="region of interest" description="Disordered" evidence="1">
    <location>
        <begin position="19"/>
        <end position="44"/>
    </location>
</feature>
<evidence type="ECO:0000256" key="1">
    <source>
        <dbReference type="SAM" id="MobiDB-lite"/>
    </source>
</evidence>
<dbReference type="PROSITE" id="PS51782">
    <property type="entry name" value="LYSM"/>
    <property type="match status" value="1"/>
</dbReference>
<dbReference type="EMBL" id="VDFR01000124">
    <property type="protein sequence ID" value="TNC37970.1"/>
    <property type="molecule type" value="Genomic_DNA"/>
</dbReference>
<reference evidence="5 6" key="1">
    <citation type="submission" date="2019-05" db="EMBL/GenBank/DDBJ databases">
        <title>Mumia sp. nov., isolated from the intestinal contents of plateau pika (Ochotona curzoniae) in the Qinghai-Tibet plateau of China.</title>
        <authorList>
            <person name="Tian Z."/>
        </authorList>
    </citation>
    <scope>NUCLEOTIDE SEQUENCE [LARGE SCALE GENOMIC DNA]</scope>
    <source>
        <strain evidence="6">527</strain>
        <strain evidence="5">Z527</strain>
    </source>
</reference>
<keyword evidence="2" id="KW-1133">Transmembrane helix</keyword>
<feature type="compositionally biased region" description="Basic residues" evidence="1">
    <location>
        <begin position="23"/>
        <end position="35"/>
    </location>
</feature>
<dbReference type="EMBL" id="VDFR01000173">
    <property type="protein sequence ID" value="TNC33320.1"/>
    <property type="molecule type" value="Genomic_DNA"/>
</dbReference>
<dbReference type="CDD" id="cd00118">
    <property type="entry name" value="LysM"/>
    <property type="match status" value="1"/>
</dbReference>
<dbReference type="OrthoDB" id="5084290at2"/>
<evidence type="ECO:0000313" key="4">
    <source>
        <dbReference type="EMBL" id="TNC33320.1"/>
    </source>
</evidence>
<dbReference type="Gene3D" id="3.10.350.10">
    <property type="entry name" value="LysM domain"/>
    <property type="match status" value="1"/>
</dbReference>
<protein>
    <submittedName>
        <fullName evidence="5">LysM peptidoglycan-binding domain-containing protein</fullName>
    </submittedName>
</protein>
<dbReference type="Proteomes" id="UP000306740">
    <property type="component" value="Unassembled WGS sequence"/>
</dbReference>
<feature type="domain" description="LysM" evidence="3">
    <location>
        <begin position="87"/>
        <end position="137"/>
    </location>
</feature>